<protein>
    <submittedName>
        <fullName evidence="2">Uncharacterized protein</fullName>
    </submittedName>
</protein>
<comment type="caution">
    <text evidence="2">The sequence shown here is derived from an EMBL/GenBank/DDBJ whole genome shotgun (WGS) entry which is preliminary data.</text>
</comment>
<dbReference type="Proteomes" id="UP001162164">
    <property type="component" value="Unassembled WGS sequence"/>
</dbReference>
<keyword evidence="1" id="KW-1133">Transmembrane helix</keyword>
<organism evidence="2 3">
    <name type="scientific">Molorchus minor</name>
    <dbReference type="NCBI Taxonomy" id="1323400"/>
    <lineage>
        <taxon>Eukaryota</taxon>
        <taxon>Metazoa</taxon>
        <taxon>Ecdysozoa</taxon>
        <taxon>Arthropoda</taxon>
        <taxon>Hexapoda</taxon>
        <taxon>Insecta</taxon>
        <taxon>Pterygota</taxon>
        <taxon>Neoptera</taxon>
        <taxon>Endopterygota</taxon>
        <taxon>Coleoptera</taxon>
        <taxon>Polyphaga</taxon>
        <taxon>Cucujiformia</taxon>
        <taxon>Chrysomeloidea</taxon>
        <taxon>Cerambycidae</taxon>
        <taxon>Lamiinae</taxon>
        <taxon>Monochamini</taxon>
        <taxon>Molorchus</taxon>
    </lineage>
</organism>
<keyword evidence="1" id="KW-0812">Transmembrane</keyword>
<name>A0ABQ9JDY6_9CUCU</name>
<keyword evidence="3" id="KW-1185">Reference proteome</keyword>
<evidence type="ECO:0000313" key="2">
    <source>
        <dbReference type="EMBL" id="KAJ8976181.1"/>
    </source>
</evidence>
<keyword evidence="1" id="KW-0472">Membrane</keyword>
<reference evidence="2" key="1">
    <citation type="journal article" date="2023" name="Insect Mol. Biol.">
        <title>Genome sequencing provides insights into the evolution of gene families encoding plant cell wall-degrading enzymes in longhorned beetles.</title>
        <authorList>
            <person name="Shin N.R."/>
            <person name="Okamura Y."/>
            <person name="Kirsch R."/>
            <person name="Pauchet Y."/>
        </authorList>
    </citation>
    <scope>NUCLEOTIDE SEQUENCE</scope>
    <source>
        <strain evidence="2">MMC_N1</strain>
    </source>
</reference>
<sequence length="97" mass="11026">MVAYIFVNILLDIEYQHIVDVITYCHMVVYFLSVTLLCMEINHAAMPICNNSDDMQGEIERSSSTISNLLLFAAFGVAWLVLHVVHDVLRCKATLKH</sequence>
<gene>
    <name evidence="2" type="ORF">NQ317_002230</name>
</gene>
<dbReference type="EMBL" id="JAPWTJ010000714">
    <property type="protein sequence ID" value="KAJ8976181.1"/>
    <property type="molecule type" value="Genomic_DNA"/>
</dbReference>
<evidence type="ECO:0000313" key="3">
    <source>
        <dbReference type="Proteomes" id="UP001162164"/>
    </source>
</evidence>
<proteinExistence type="predicted"/>
<feature type="transmembrane region" description="Helical" evidence="1">
    <location>
        <begin position="21"/>
        <end position="45"/>
    </location>
</feature>
<accession>A0ABQ9JDY6</accession>
<feature type="transmembrane region" description="Helical" evidence="1">
    <location>
        <begin position="65"/>
        <end position="85"/>
    </location>
</feature>
<evidence type="ECO:0000256" key="1">
    <source>
        <dbReference type="SAM" id="Phobius"/>
    </source>
</evidence>